<sequence>MLAKQVVWKKNASRQSTVVQRFTEVCDKYVDFLIASVVTGEKCTLLFLHLRTKLRAKIDS</sequence>
<organism evidence="1 2">
    <name type="scientific">Aromia moschata</name>
    <dbReference type="NCBI Taxonomy" id="1265417"/>
    <lineage>
        <taxon>Eukaryota</taxon>
        <taxon>Metazoa</taxon>
        <taxon>Ecdysozoa</taxon>
        <taxon>Arthropoda</taxon>
        <taxon>Hexapoda</taxon>
        <taxon>Insecta</taxon>
        <taxon>Pterygota</taxon>
        <taxon>Neoptera</taxon>
        <taxon>Endopterygota</taxon>
        <taxon>Coleoptera</taxon>
        <taxon>Polyphaga</taxon>
        <taxon>Cucujiformia</taxon>
        <taxon>Chrysomeloidea</taxon>
        <taxon>Cerambycidae</taxon>
        <taxon>Cerambycinae</taxon>
        <taxon>Callichromatini</taxon>
        <taxon>Aromia</taxon>
    </lineage>
</organism>
<accession>A0AAV8Z543</accession>
<protein>
    <submittedName>
        <fullName evidence="1">Uncharacterized protein</fullName>
    </submittedName>
</protein>
<evidence type="ECO:0000313" key="1">
    <source>
        <dbReference type="EMBL" id="KAJ8959325.1"/>
    </source>
</evidence>
<reference evidence="1" key="1">
    <citation type="journal article" date="2023" name="Insect Mol. Biol.">
        <title>Genome sequencing provides insights into the evolution of gene families encoding plant cell wall-degrading enzymes in longhorned beetles.</title>
        <authorList>
            <person name="Shin N.R."/>
            <person name="Okamura Y."/>
            <person name="Kirsch R."/>
            <person name="Pauchet Y."/>
        </authorList>
    </citation>
    <scope>NUCLEOTIDE SEQUENCE</scope>
    <source>
        <strain evidence="1">AMC_N1</strain>
    </source>
</reference>
<dbReference type="AlphaFoldDB" id="A0AAV8Z543"/>
<name>A0AAV8Z543_9CUCU</name>
<comment type="caution">
    <text evidence="1">The sequence shown here is derived from an EMBL/GenBank/DDBJ whole genome shotgun (WGS) entry which is preliminary data.</text>
</comment>
<dbReference type="Proteomes" id="UP001162162">
    <property type="component" value="Unassembled WGS sequence"/>
</dbReference>
<proteinExistence type="predicted"/>
<evidence type="ECO:0000313" key="2">
    <source>
        <dbReference type="Proteomes" id="UP001162162"/>
    </source>
</evidence>
<gene>
    <name evidence="1" type="ORF">NQ318_022011</name>
</gene>
<dbReference type="EMBL" id="JAPWTK010000013">
    <property type="protein sequence ID" value="KAJ8959325.1"/>
    <property type="molecule type" value="Genomic_DNA"/>
</dbReference>
<keyword evidence="2" id="KW-1185">Reference proteome</keyword>